<dbReference type="AlphaFoldDB" id="A0A067NCR2"/>
<dbReference type="STRING" id="930990.A0A067NCR2"/>
<protein>
    <submittedName>
        <fullName evidence="2">Uncharacterized protein</fullName>
    </submittedName>
</protein>
<organism evidence="2 3">
    <name type="scientific">Botryobasidium botryosum (strain FD-172 SS1)</name>
    <dbReference type="NCBI Taxonomy" id="930990"/>
    <lineage>
        <taxon>Eukaryota</taxon>
        <taxon>Fungi</taxon>
        <taxon>Dikarya</taxon>
        <taxon>Basidiomycota</taxon>
        <taxon>Agaricomycotina</taxon>
        <taxon>Agaricomycetes</taxon>
        <taxon>Cantharellales</taxon>
        <taxon>Botryobasidiaceae</taxon>
        <taxon>Botryobasidium</taxon>
    </lineage>
</organism>
<gene>
    <name evidence="2" type="ORF">BOTBODRAFT_150912</name>
</gene>
<evidence type="ECO:0000313" key="2">
    <source>
        <dbReference type="EMBL" id="KDQ21887.1"/>
    </source>
</evidence>
<keyword evidence="3" id="KW-1185">Reference proteome</keyword>
<sequence length="590" mass="64345">MADIVVPAPSDDLGVPFHSFPPFPDTSGIKLVSFKDFKPLGIHVPIDPDEPECDGSGIPTVRLGVSHATDGVTRKGKKKNRKKVGASGARIPWWEEWEDALSTKKSTFNPMSDRVDRMHELAADFASHVSFTPGLQSIYDHLRIYLGLLGRSRNKNHHYSGDKAAPEGGMSDDEDDEDGPPTRADTRFLETEEELEQRMDRFFDEPEESMKIFFSSYFRDKGLIWSEAKLRDGPLLVSIFLSYAIRHSAFPEYTRELKKALEVTELAKIELPAVRSISLAISEEKWSKACTVLWGQLGAIDWTFPVENVEPEPAPAQESDPPKVELVTPEQIGLQLPAETEVASGQEIKLDVDAEIGLKSGWGASPSPPNTDWATAPVAAGWDDAPNPWGDTEDTTMAVDWLGTPQSFLPLVGPASFPLTQAPMRVEKSTRRILAVSPPLADPTTSDSNSHLLACLGMLTLGPWTTLSTNPDTAVPPPEMARDLTEGTSEAGGSVRPHDPNKDEIQVLIEPSSVDAFRVGMGMTGVWVQVLDKPTSGGTAEGAGDAASSPKKSKKKKSKNKSGGGPQGWWYAESVHQVIPSYWLDSSDQV</sequence>
<dbReference type="Proteomes" id="UP000027195">
    <property type="component" value="Unassembled WGS sequence"/>
</dbReference>
<dbReference type="HOGENOM" id="CLU_015635_0_0_1"/>
<accession>A0A067NCR2</accession>
<evidence type="ECO:0000313" key="3">
    <source>
        <dbReference type="Proteomes" id="UP000027195"/>
    </source>
</evidence>
<dbReference type="OrthoDB" id="435402at2759"/>
<dbReference type="GO" id="GO:0033167">
    <property type="term" value="C:ARC complex"/>
    <property type="evidence" value="ECO:0007669"/>
    <property type="project" value="InterPro"/>
</dbReference>
<name>A0A067NCR2_BOTB1</name>
<evidence type="ECO:0000256" key="1">
    <source>
        <dbReference type="SAM" id="MobiDB-lite"/>
    </source>
</evidence>
<feature type="region of interest" description="Disordered" evidence="1">
    <location>
        <begin position="156"/>
        <end position="184"/>
    </location>
</feature>
<dbReference type="InterPro" id="IPR018606">
    <property type="entry name" value="Arb1"/>
</dbReference>
<dbReference type="InParanoid" id="A0A067NCR2"/>
<dbReference type="Pfam" id="PF09692">
    <property type="entry name" value="Arb1"/>
    <property type="match status" value="1"/>
</dbReference>
<dbReference type="GO" id="GO:0031047">
    <property type="term" value="P:regulatory ncRNA-mediated gene silencing"/>
    <property type="evidence" value="ECO:0007669"/>
    <property type="project" value="InterPro"/>
</dbReference>
<feature type="compositionally biased region" description="Acidic residues" evidence="1">
    <location>
        <begin position="170"/>
        <end position="179"/>
    </location>
</feature>
<feature type="region of interest" description="Disordered" evidence="1">
    <location>
        <begin position="468"/>
        <end position="504"/>
    </location>
</feature>
<reference evidence="3" key="1">
    <citation type="journal article" date="2014" name="Proc. Natl. Acad. Sci. U.S.A.">
        <title>Extensive sampling of basidiomycete genomes demonstrates inadequacy of the white-rot/brown-rot paradigm for wood decay fungi.</title>
        <authorList>
            <person name="Riley R."/>
            <person name="Salamov A.A."/>
            <person name="Brown D.W."/>
            <person name="Nagy L.G."/>
            <person name="Floudas D."/>
            <person name="Held B.W."/>
            <person name="Levasseur A."/>
            <person name="Lombard V."/>
            <person name="Morin E."/>
            <person name="Otillar R."/>
            <person name="Lindquist E.A."/>
            <person name="Sun H."/>
            <person name="LaButti K.M."/>
            <person name="Schmutz J."/>
            <person name="Jabbour D."/>
            <person name="Luo H."/>
            <person name="Baker S.E."/>
            <person name="Pisabarro A.G."/>
            <person name="Walton J.D."/>
            <person name="Blanchette R.A."/>
            <person name="Henrissat B."/>
            <person name="Martin F."/>
            <person name="Cullen D."/>
            <person name="Hibbett D.S."/>
            <person name="Grigoriev I.V."/>
        </authorList>
    </citation>
    <scope>NUCLEOTIDE SEQUENCE [LARGE SCALE GENOMIC DNA]</scope>
    <source>
        <strain evidence="3">FD-172 SS1</strain>
    </source>
</reference>
<proteinExistence type="predicted"/>
<dbReference type="EMBL" id="KL198016">
    <property type="protein sequence ID" value="KDQ21887.1"/>
    <property type="molecule type" value="Genomic_DNA"/>
</dbReference>
<feature type="compositionally biased region" description="Basic residues" evidence="1">
    <location>
        <begin position="551"/>
        <end position="560"/>
    </location>
</feature>
<feature type="region of interest" description="Disordered" evidence="1">
    <location>
        <begin position="536"/>
        <end position="570"/>
    </location>
</feature>